<dbReference type="EMBL" id="JBHSIU010000041">
    <property type="protein sequence ID" value="MFC5002195.1"/>
    <property type="molecule type" value="Genomic_DNA"/>
</dbReference>
<name>A0ABV9W2Y8_9ACTN</name>
<evidence type="ECO:0008006" key="3">
    <source>
        <dbReference type="Google" id="ProtNLM"/>
    </source>
</evidence>
<proteinExistence type="predicted"/>
<comment type="caution">
    <text evidence="1">The sequence shown here is derived from an EMBL/GenBank/DDBJ whole genome shotgun (WGS) entry which is preliminary data.</text>
</comment>
<organism evidence="1 2">
    <name type="scientific">Dactylosporangium cerinum</name>
    <dbReference type="NCBI Taxonomy" id="1434730"/>
    <lineage>
        <taxon>Bacteria</taxon>
        <taxon>Bacillati</taxon>
        <taxon>Actinomycetota</taxon>
        <taxon>Actinomycetes</taxon>
        <taxon>Micromonosporales</taxon>
        <taxon>Micromonosporaceae</taxon>
        <taxon>Dactylosporangium</taxon>
    </lineage>
</organism>
<dbReference type="RefSeq" id="WP_380120051.1">
    <property type="nucleotide sequence ID" value="NZ_JBHSIU010000041.1"/>
</dbReference>
<gene>
    <name evidence="1" type="ORF">ACFPIJ_30725</name>
</gene>
<sequence length="103" mass="11572">MTPPLPWPTRTELERCFAGILDGSRSREDVDRWAAPWHTDPDTTGDQVVWLALNMLHGIDLRIAPDGPYLHSDEQVRQWLAAYRQVCATTPEPPAYHGPGVPS</sequence>
<protein>
    <recommendedName>
        <fullName evidence="3">DNA-binding protein</fullName>
    </recommendedName>
</protein>
<dbReference type="Proteomes" id="UP001595912">
    <property type="component" value="Unassembled WGS sequence"/>
</dbReference>
<keyword evidence="2" id="KW-1185">Reference proteome</keyword>
<accession>A0ABV9W2Y8</accession>
<reference evidence="2" key="1">
    <citation type="journal article" date="2019" name="Int. J. Syst. Evol. Microbiol.">
        <title>The Global Catalogue of Microorganisms (GCM) 10K type strain sequencing project: providing services to taxonomists for standard genome sequencing and annotation.</title>
        <authorList>
            <consortium name="The Broad Institute Genomics Platform"/>
            <consortium name="The Broad Institute Genome Sequencing Center for Infectious Disease"/>
            <person name="Wu L."/>
            <person name="Ma J."/>
        </authorList>
    </citation>
    <scope>NUCLEOTIDE SEQUENCE [LARGE SCALE GENOMIC DNA]</scope>
    <source>
        <strain evidence="2">CGMCC 4.7152</strain>
    </source>
</reference>
<evidence type="ECO:0000313" key="1">
    <source>
        <dbReference type="EMBL" id="MFC5002195.1"/>
    </source>
</evidence>
<evidence type="ECO:0000313" key="2">
    <source>
        <dbReference type="Proteomes" id="UP001595912"/>
    </source>
</evidence>